<evidence type="ECO:0000313" key="10">
    <source>
        <dbReference type="Proteomes" id="UP001168620"/>
    </source>
</evidence>
<dbReference type="InterPro" id="IPR014710">
    <property type="entry name" value="RmlC-like_jellyroll"/>
</dbReference>
<dbReference type="RefSeq" id="WP_300954653.1">
    <property type="nucleotide sequence ID" value="NZ_JAUHJQ010000013.1"/>
</dbReference>
<dbReference type="Pfam" id="PF05977">
    <property type="entry name" value="MFS_3"/>
    <property type="match status" value="1"/>
</dbReference>
<feature type="transmembrane region" description="Helical" evidence="7">
    <location>
        <begin position="377"/>
        <end position="397"/>
    </location>
</feature>
<accession>A0ABT8FL36</accession>
<proteinExistence type="predicted"/>
<evidence type="ECO:0000256" key="4">
    <source>
        <dbReference type="ARBA" id="ARBA00022692"/>
    </source>
</evidence>
<gene>
    <name evidence="9" type="ORF">QWY28_20630</name>
</gene>
<feature type="transmembrane region" description="Helical" evidence="7">
    <location>
        <begin position="286"/>
        <end position="308"/>
    </location>
</feature>
<dbReference type="PROSITE" id="PS50042">
    <property type="entry name" value="CNMP_BINDING_3"/>
    <property type="match status" value="1"/>
</dbReference>
<evidence type="ECO:0000313" key="9">
    <source>
        <dbReference type="EMBL" id="MDN4175384.1"/>
    </source>
</evidence>
<dbReference type="Pfam" id="PF00027">
    <property type="entry name" value="cNMP_binding"/>
    <property type="match status" value="1"/>
</dbReference>
<feature type="transmembrane region" description="Helical" evidence="7">
    <location>
        <begin position="212"/>
        <end position="239"/>
    </location>
</feature>
<feature type="transmembrane region" description="Helical" evidence="7">
    <location>
        <begin position="78"/>
        <end position="99"/>
    </location>
</feature>
<dbReference type="InterPro" id="IPR000595">
    <property type="entry name" value="cNMP-bd_dom"/>
</dbReference>
<evidence type="ECO:0000256" key="5">
    <source>
        <dbReference type="ARBA" id="ARBA00022989"/>
    </source>
</evidence>
<dbReference type="PANTHER" id="PTHR23513:SF6">
    <property type="entry name" value="MAJOR FACILITATOR SUPERFAMILY ASSOCIATED DOMAIN-CONTAINING PROTEIN"/>
    <property type="match status" value="1"/>
</dbReference>
<name>A0ABT8FL36_9ACTN</name>
<feature type="transmembrane region" description="Helical" evidence="7">
    <location>
        <begin position="347"/>
        <end position="371"/>
    </location>
</feature>
<dbReference type="SUPFAM" id="SSF103473">
    <property type="entry name" value="MFS general substrate transporter"/>
    <property type="match status" value="1"/>
</dbReference>
<protein>
    <submittedName>
        <fullName evidence="9">MFS transporter</fullName>
    </submittedName>
</protein>
<keyword evidence="6 7" id="KW-0472">Membrane</keyword>
<dbReference type="SUPFAM" id="SSF51206">
    <property type="entry name" value="cAMP-binding domain-like"/>
    <property type="match status" value="1"/>
</dbReference>
<evidence type="ECO:0000256" key="6">
    <source>
        <dbReference type="ARBA" id="ARBA00023136"/>
    </source>
</evidence>
<dbReference type="PROSITE" id="PS00889">
    <property type="entry name" value="CNMP_BINDING_2"/>
    <property type="match status" value="1"/>
</dbReference>
<comment type="caution">
    <text evidence="9">The sequence shown here is derived from an EMBL/GenBank/DDBJ whole genome shotgun (WGS) entry which is preliminary data.</text>
</comment>
<dbReference type="CDD" id="cd06173">
    <property type="entry name" value="MFS_MefA_like"/>
    <property type="match status" value="1"/>
</dbReference>
<evidence type="ECO:0000259" key="8">
    <source>
        <dbReference type="PROSITE" id="PS50042"/>
    </source>
</evidence>
<evidence type="ECO:0000256" key="3">
    <source>
        <dbReference type="ARBA" id="ARBA00022475"/>
    </source>
</evidence>
<dbReference type="PANTHER" id="PTHR23513">
    <property type="entry name" value="INTEGRAL MEMBRANE EFFLUX PROTEIN-RELATED"/>
    <property type="match status" value="1"/>
</dbReference>
<keyword evidence="2" id="KW-0813">Transport</keyword>
<comment type="subcellular location">
    <subcellularLocation>
        <location evidence="1">Cell membrane</location>
        <topology evidence="1">Multi-pass membrane protein</topology>
    </subcellularLocation>
</comment>
<dbReference type="SMART" id="SM00100">
    <property type="entry name" value="cNMP"/>
    <property type="match status" value="1"/>
</dbReference>
<keyword evidence="10" id="KW-1185">Reference proteome</keyword>
<dbReference type="InterPro" id="IPR018488">
    <property type="entry name" value="cNMP-bd_CS"/>
</dbReference>
<feature type="domain" description="Cyclic nucleotide-binding" evidence="8">
    <location>
        <begin position="420"/>
        <end position="522"/>
    </location>
</feature>
<organism evidence="9 10">
    <name type="scientific">Nocardioides oceani</name>
    <dbReference type="NCBI Taxonomy" id="3058369"/>
    <lineage>
        <taxon>Bacteria</taxon>
        <taxon>Bacillati</taxon>
        <taxon>Actinomycetota</taxon>
        <taxon>Actinomycetes</taxon>
        <taxon>Propionibacteriales</taxon>
        <taxon>Nocardioidaceae</taxon>
        <taxon>Nocardioides</taxon>
    </lineage>
</organism>
<evidence type="ECO:0000256" key="2">
    <source>
        <dbReference type="ARBA" id="ARBA00022448"/>
    </source>
</evidence>
<dbReference type="Proteomes" id="UP001168620">
    <property type="component" value="Unassembled WGS sequence"/>
</dbReference>
<evidence type="ECO:0000256" key="1">
    <source>
        <dbReference type="ARBA" id="ARBA00004651"/>
    </source>
</evidence>
<dbReference type="InterPro" id="IPR018490">
    <property type="entry name" value="cNMP-bd_dom_sf"/>
</dbReference>
<dbReference type="PROSITE" id="PS00888">
    <property type="entry name" value="CNMP_BINDING_1"/>
    <property type="match status" value="1"/>
</dbReference>
<dbReference type="EMBL" id="JAUHJQ010000013">
    <property type="protein sequence ID" value="MDN4175384.1"/>
    <property type="molecule type" value="Genomic_DNA"/>
</dbReference>
<dbReference type="Gene3D" id="1.20.1250.20">
    <property type="entry name" value="MFS general substrate transporter like domains"/>
    <property type="match status" value="1"/>
</dbReference>
<keyword evidence="3" id="KW-1003">Cell membrane</keyword>
<dbReference type="InterPro" id="IPR036259">
    <property type="entry name" value="MFS_trans_sf"/>
</dbReference>
<sequence length="555" mass="55868">MPTLLVPLRHRDFRLLMAAFTLSDIGGWAYTVALGVWVHDVTGSLGWVAAATACRFLPALLLSPYAGVVADRVEKVRLMVGLDLALAVLVAGNAALLALGAPVAVVVAVAGLTSVVGTAYEPAAVGLTPLVVGESDLAAANALRSVVDNVTVVLGPALAGLLLAVAGPPEAVAVNAASFLLSAAAMGAVRIRSGAEDVTEGGTVGVLGQLGAGVRAIVSSTPVTVLVGCSVLATVGYGLDSVLLVGAADELLGTGAEGVGLLFAGLGLGGVLGAALVPWAERRARLAPVIVVGLVAYFLPLVVLVLLAEPAAAVAAMVVRGAGTVVVDVLALTALQRSLPQQVLARVSGAFESLLLGAVLVGSLAAPLLVAGLGLEGALWVAGLGTSVACLLAWPLLRLADADADAPADDRVEALAACDLFEALPAGALEQLARGALRMSLEPGQLVVRQGDRADALYVVLAGRLSVGVDDATGTRTMPMLGEGDHFGEIGLLHHRPRTATVATATTTVLLRIDGPAFRDALTRTAPSPALLSRAALRLARSTHGPLLDPLRETA</sequence>
<dbReference type="PRINTS" id="PR00103">
    <property type="entry name" value="CAMPKINASE"/>
</dbReference>
<reference evidence="9" key="1">
    <citation type="submission" date="2023-06" db="EMBL/GenBank/DDBJ databases">
        <title>Draft genome sequence of Nocardioides sp. SOB77.</title>
        <authorList>
            <person name="Zhang G."/>
        </authorList>
    </citation>
    <scope>NUCLEOTIDE SEQUENCE</scope>
    <source>
        <strain evidence="9">SOB77</strain>
    </source>
</reference>
<keyword evidence="5 7" id="KW-1133">Transmembrane helix</keyword>
<dbReference type="Gene3D" id="2.60.120.10">
    <property type="entry name" value="Jelly Rolls"/>
    <property type="match status" value="1"/>
</dbReference>
<dbReference type="CDD" id="cd00038">
    <property type="entry name" value="CAP_ED"/>
    <property type="match status" value="1"/>
</dbReference>
<feature type="transmembrane region" description="Helical" evidence="7">
    <location>
        <begin position="259"/>
        <end position="279"/>
    </location>
</feature>
<feature type="transmembrane region" description="Helical" evidence="7">
    <location>
        <begin position="15"/>
        <end position="38"/>
    </location>
</feature>
<keyword evidence="4 7" id="KW-0812">Transmembrane</keyword>
<feature type="transmembrane region" description="Helical" evidence="7">
    <location>
        <begin position="44"/>
        <end position="66"/>
    </location>
</feature>
<evidence type="ECO:0000256" key="7">
    <source>
        <dbReference type="SAM" id="Phobius"/>
    </source>
</evidence>
<feature type="transmembrane region" description="Helical" evidence="7">
    <location>
        <begin position="314"/>
        <end position="335"/>
    </location>
</feature>
<dbReference type="InterPro" id="IPR010290">
    <property type="entry name" value="TM_effector"/>
</dbReference>